<dbReference type="Proteomes" id="UP000327044">
    <property type="component" value="Unassembled WGS sequence"/>
</dbReference>
<dbReference type="GO" id="GO:0005576">
    <property type="term" value="C:extracellular region"/>
    <property type="evidence" value="ECO:0007669"/>
    <property type="project" value="UniProtKB-SubCell"/>
</dbReference>
<comment type="caution">
    <text evidence="5">The sequence shown here is derived from an EMBL/GenBank/DDBJ whole genome shotgun (WGS) entry which is preliminary data.</text>
</comment>
<dbReference type="OrthoDB" id="6674808at2759"/>
<proteinExistence type="predicted"/>
<protein>
    <recommendedName>
        <fullName evidence="4">Single domain-containing protein</fullName>
    </recommendedName>
</protein>
<feature type="transmembrane region" description="Helical" evidence="3">
    <location>
        <begin position="20"/>
        <end position="49"/>
    </location>
</feature>
<dbReference type="EMBL" id="VVIM01000007">
    <property type="protein sequence ID" value="KAB0796848.1"/>
    <property type="molecule type" value="Genomic_DNA"/>
</dbReference>
<evidence type="ECO:0000256" key="3">
    <source>
        <dbReference type="SAM" id="Phobius"/>
    </source>
</evidence>
<dbReference type="InterPro" id="IPR029277">
    <property type="entry name" value="SVWC_dom"/>
</dbReference>
<gene>
    <name evidence="5" type="ORF">PPYR_10909</name>
</gene>
<keyword evidence="2" id="KW-0964">Secreted</keyword>
<dbReference type="InParanoid" id="A0A5N4AI03"/>
<reference evidence="5 6" key="1">
    <citation type="journal article" date="2018" name="Elife">
        <title>Firefly genomes illuminate parallel origins of bioluminescence in beetles.</title>
        <authorList>
            <person name="Fallon T.R."/>
            <person name="Lower S.E."/>
            <person name="Chang C.H."/>
            <person name="Bessho-Uehara M."/>
            <person name="Martin G.J."/>
            <person name="Bewick A.J."/>
            <person name="Behringer M."/>
            <person name="Debat H.J."/>
            <person name="Wong I."/>
            <person name="Day J.C."/>
            <person name="Suvorov A."/>
            <person name="Silva C.J."/>
            <person name="Stanger-Hall K.F."/>
            <person name="Hall D.W."/>
            <person name="Schmitz R.J."/>
            <person name="Nelson D.R."/>
            <person name="Lewis S.M."/>
            <person name="Shigenobu S."/>
            <person name="Bybee S.M."/>
            <person name="Larracuente A.M."/>
            <person name="Oba Y."/>
            <person name="Weng J.K."/>
        </authorList>
    </citation>
    <scope>NUCLEOTIDE SEQUENCE [LARGE SCALE GENOMIC DNA]</scope>
    <source>
        <strain evidence="5">1611_PpyrPB1</strain>
        <tissue evidence="5">Whole body</tissue>
    </source>
</reference>
<dbReference type="AlphaFoldDB" id="A0A5N4AI03"/>
<organism evidence="5 6">
    <name type="scientific">Photinus pyralis</name>
    <name type="common">Common eastern firefly</name>
    <name type="synonym">Lampyris pyralis</name>
    <dbReference type="NCBI Taxonomy" id="7054"/>
    <lineage>
        <taxon>Eukaryota</taxon>
        <taxon>Metazoa</taxon>
        <taxon>Ecdysozoa</taxon>
        <taxon>Arthropoda</taxon>
        <taxon>Hexapoda</taxon>
        <taxon>Insecta</taxon>
        <taxon>Pterygota</taxon>
        <taxon>Neoptera</taxon>
        <taxon>Endopterygota</taxon>
        <taxon>Coleoptera</taxon>
        <taxon>Polyphaga</taxon>
        <taxon>Elateriformia</taxon>
        <taxon>Elateroidea</taxon>
        <taxon>Lampyridae</taxon>
        <taxon>Lampyrinae</taxon>
        <taxon>Photinus</taxon>
    </lineage>
</organism>
<evidence type="ECO:0000313" key="5">
    <source>
        <dbReference type="EMBL" id="KAB0796848.1"/>
    </source>
</evidence>
<evidence type="ECO:0000259" key="4">
    <source>
        <dbReference type="Pfam" id="PF15430"/>
    </source>
</evidence>
<evidence type="ECO:0000256" key="1">
    <source>
        <dbReference type="ARBA" id="ARBA00004613"/>
    </source>
</evidence>
<evidence type="ECO:0000256" key="2">
    <source>
        <dbReference type="ARBA" id="ARBA00022525"/>
    </source>
</evidence>
<keyword evidence="3" id="KW-1133">Transmembrane helix</keyword>
<accession>A0A5N4AI03</accession>
<sequence>MSELISNCTTLTQGLKFPFYFISLSIGIYHSLCKAMLKCMCFVFSLMLLKGLVCSPHHSHDHTDHCHVQSKSGVIHIDVGQTVSIPRECMGARCEKNVTVTELQCMKEEPKVRSSNCTLTNPDYTKEFPDCCPSMMCNHST</sequence>
<evidence type="ECO:0000313" key="6">
    <source>
        <dbReference type="Proteomes" id="UP000327044"/>
    </source>
</evidence>
<name>A0A5N4AI03_PHOPY</name>
<keyword evidence="6" id="KW-1185">Reference proteome</keyword>
<keyword evidence="3" id="KW-0472">Membrane</keyword>
<feature type="domain" description="Single" evidence="4">
    <location>
        <begin position="75"/>
        <end position="137"/>
    </location>
</feature>
<keyword evidence="3" id="KW-0812">Transmembrane</keyword>
<dbReference type="Pfam" id="PF15430">
    <property type="entry name" value="SVWC"/>
    <property type="match status" value="1"/>
</dbReference>
<comment type="subcellular location">
    <subcellularLocation>
        <location evidence="1">Secreted</location>
    </subcellularLocation>
</comment>